<dbReference type="Gene3D" id="3.90.220.20">
    <property type="entry name" value="DNA methylase specificity domains"/>
    <property type="match status" value="1"/>
</dbReference>
<evidence type="ECO:0000259" key="6">
    <source>
        <dbReference type="Pfam" id="PF02384"/>
    </source>
</evidence>
<name>A0ABU7SJ15_9ACTN</name>
<dbReference type="Pfam" id="PF01420">
    <property type="entry name" value="Methylase_S"/>
    <property type="match status" value="1"/>
</dbReference>
<dbReference type="Gene3D" id="3.40.50.150">
    <property type="entry name" value="Vaccinia Virus protein VP39"/>
    <property type="match status" value="1"/>
</dbReference>
<dbReference type="InterPro" id="IPR044946">
    <property type="entry name" value="Restrct_endonuc_typeI_TRD_sf"/>
</dbReference>
<reference evidence="7 8" key="1">
    <citation type="submission" date="2024-01" db="EMBL/GenBank/DDBJ databases">
        <title>Genome insights into Plantactinospora veratri sp. nov.</title>
        <authorList>
            <person name="Wang L."/>
        </authorList>
    </citation>
    <scope>NUCLEOTIDE SEQUENCE [LARGE SCALE GENOMIC DNA]</scope>
    <source>
        <strain evidence="7 8">NEAU-FHS4</strain>
    </source>
</reference>
<comment type="caution">
    <text evidence="7">The sequence shown here is derived from an EMBL/GenBank/DDBJ whole genome shotgun (WGS) entry which is preliminary data.</text>
</comment>
<keyword evidence="3" id="KW-0238">DNA-binding</keyword>
<dbReference type="Pfam" id="PF02384">
    <property type="entry name" value="N6_Mtase"/>
    <property type="match status" value="1"/>
</dbReference>
<dbReference type="SUPFAM" id="SSF53335">
    <property type="entry name" value="S-adenosyl-L-methionine-dependent methyltransferases"/>
    <property type="match status" value="1"/>
</dbReference>
<dbReference type="PANTHER" id="PTHR42998:SF1">
    <property type="entry name" value="TYPE I RESTRICTION ENZYME HINDI METHYLASE SUBUNIT"/>
    <property type="match status" value="1"/>
</dbReference>
<dbReference type="PANTHER" id="PTHR42998">
    <property type="entry name" value="TYPE I RESTRICTION ENZYME HINDVIIP M PROTEIN-RELATED"/>
    <property type="match status" value="1"/>
</dbReference>
<keyword evidence="2" id="KW-0680">Restriction system</keyword>
<evidence type="ECO:0000259" key="5">
    <source>
        <dbReference type="Pfam" id="PF01420"/>
    </source>
</evidence>
<protein>
    <submittedName>
        <fullName evidence="7">N-6 DNA methylase</fullName>
    </submittedName>
</protein>
<comment type="similarity">
    <text evidence="1">Belongs to the type-I restriction system S methylase family.</text>
</comment>
<evidence type="ECO:0000256" key="3">
    <source>
        <dbReference type="ARBA" id="ARBA00023125"/>
    </source>
</evidence>
<feature type="domain" description="Type I restriction modification DNA specificity" evidence="5">
    <location>
        <begin position="557"/>
        <end position="725"/>
    </location>
</feature>
<dbReference type="GO" id="GO:0008168">
    <property type="term" value="F:methyltransferase activity"/>
    <property type="evidence" value="ECO:0007669"/>
    <property type="project" value="UniProtKB-KW"/>
</dbReference>
<proteinExistence type="inferred from homology"/>
<evidence type="ECO:0000313" key="7">
    <source>
        <dbReference type="EMBL" id="MEE6309557.1"/>
    </source>
</evidence>
<evidence type="ECO:0000313" key="8">
    <source>
        <dbReference type="Proteomes" id="UP001339911"/>
    </source>
</evidence>
<evidence type="ECO:0000256" key="4">
    <source>
        <dbReference type="SAM" id="Coils"/>
    </source>
</evidence>
<feature type="domain" description="DNA methylase adenine-specific" evidence="6">
    <location>
        <begin position="211"/>
        <end position="504"/>
    </location>
</feature>
<evidence type="ECO:0000256" key="1">
    <source>
        <dbReference type="ARBA" id="ARBA00010923"/>
    </source>
</evidence>
<dbReference type="RefSeq" id="WP_331209813.1">
    <property type="nucleotide sequence ID" value="NZ_JAZGQL010000017.1"/>
</dbReference>
<dbReference type="InterPro" id="IPR002052">
    <property type="entry name" value="DNA_methylase_N6_adenine_CS"/>
</dbReference>
<dbReference type="InterPro" id="IPR003356">
    <property type="entry name" value="DNA_methylase_A-5"/>
</dbReference>
<dbReference type="InterPro" id="IPR052916">
    <property type="entry name" value="Type-I_RE_MTase_Subunit"/>
</dbReference>
<accession>A0ABU7SJ15</accession>
<sequence length="747" mass="82762">MTGEVTMIERGQHLTLSDIARLAGVGVSAASNWRKRHNDFPSPKVISGQELFAADEVAGWLSRRKIARNSLQPDEALGVTYGDRFIRNGGAPAPSVEVESSHVSARARVDWTSQLWRIMDLLRGNLEFASAVDFIMAMLYLRKTDPESWRLITEQRSWEGVNRILRDMPFQEHDVPLFPTIASNLSNDQQLMEAIRLFDEIDLDSVGSTSMFDALLENVNRDLGRHGGHFTPPSVVRCMIEVLDPPSTSSVYDPSCGSGELLVAAAQRGVESLFGQAMNGRSLRMTLFNLSMHGSEAKLQIGGPEIIRGAFAAEQFDMVLSNPPFNMILPDGIEQDAWPYEVPSKRAASFAWLQLAVRKLKPGGRAGVLMPNGALFAGGLSAEIRRKMIEAGVVECIMAFPPGLFAATGISVSLWLIRQPKPGESSSSEILFVDATSMGSTNERAQRVLRDDEVAKIVQEYRNWCTFGRSENLGYRAPLVRPVGIEEIRRNDYDLQPRRYVREEIHFHGSLAESPSARLESLQRELDELAERAKRTRRDVDSRLAALQSSIAGKRREVSLGDICSIQSGPGAVDRERGLTVPGWIPLVLPRNIKRGHLSHDDLDTVRSEVSTKLANYNLQQGDIVCARSGTLGRHGLVREAEDGWLLGPSCMRIRLGSDGIVPEYLVHYLNSTQVYGWIMAESHSTAIPHISADTLRKLVIPVPSVEVQQDLATTMDSIDVHIEQHARAFSMMQSIRDLALPSVMKS</sequence>
<feature type="coiled-coil region" evidence="4">
    <location>
        <begin position="512"/>
        <end position="539"/>
    </location>
</feature>
<dbReference type="EMBL" id="JAZGQL010000017">
    <property type="protein sequence ID" value="MEE6309557.1"/>
    <property type="molecule type" value="Genomic_DNA"/>
</dbReference>
<dbReference type="CDD" id="cd16961">
    <property type="entry name" value="RMtype1_S_TRD-CR_like"/>
    <property type="match status" value="1"/>
</dbReference>
<dbReference type="SUPFAM" id="SSF116734">
    <property type="entry name" value="DNA methylase specificity domain"/>
    <property type="match status" value="1"/>
</dbReference>
<dbReference type="CDD" id="cd02440">
    <property type="entry name" value="AdoMet_MTases"/>
    <property type="match status" value="1"/>
</dbReference>
<evidence type="ECO:0000256" key="2">
    <source>
        <dbReference type="ARBA" id="ARBA00022747"/>
    </source>
</evidence>
<dbReference type="GO" id="GO:0032259">
    <property type="term" value="P:methylation"/>
    <property type="evidence" value="ECO:0007669"/>
    <property type="project" value="UniProtKB-KW"/>
</dbReference>
<dbReference type="InterPro" id="IPR029063">
    <property type="entry name" value="SAM-dependent_MTases_sf"/>
</dbReference>
<dbReference type="Proteomes" id="UP001339911">
    <property type="component" value="Unassembled WGS sequence"/>
</dbReference>
<keyword evidence="7" id="KW-0808">Transferase</keyword>
<organism evidence="7 8">
    <name type="scientific">Plantactinospora veratri</name>
    <dbReference type="NCBI Taxonomy" id="1436122"/>
    <lineage>
        <taxon>Bacteria</taxon>
        <taxon>Bacillati</taxon>
        <taxon>Actinomycetota</taxon>
        <taxon>Actinomycetes</taxon>
        <taxon>Micromonosporales</taxon>
        <taxon>Micromonosporaceae</taxon>
        <taxon>Plantactinospora</taxon>
    </lineage>
</organism>
<keyword evidence="4" id="KW-0175">Coiled coil</keyword>
<dbReference type="PRINTS" id="PR00507">
    <property type="entry name" value="N12N6MTFRASE"/>
</dbReference>
<gene>
    <name evidence="7" type="ORF">V1634_22240</name>
</gene>
<keyword evidence="8" id="KW-1185">Reference proteome</keyword>
<keyword evidence="7" id="KW-0489">Methyltransferase</keyword>
<dbReference type="InterPro" id="IPR000055">
    <property type="entry name" value="Restrct_endonuc_typeI_TRD"/>
</dbReference>
<dbReference type="PROSITE" id="PS00092">
    <property type="entry name" value="N6_MTASE"/>
    <property type="match status" value="1"/>
</dbReference>